<feature type="domain" description="Glycosyltransferase 2-like" evidence="1">
    <location>
        <begin position="6"/>
        <end position="171"/>
    </location>
</feature>
<reference evidence="2 3" key="1">
    <citation type="submission" date="2023-05" db="EMBL/GenBank/DDBJ databases">
        <title>[ruminococcus] sp. nov., isolated from a pig farm feces dump.</title>
        <authorList>
            <person name="Chang Y.-H."/>
        </authorList>
    </citation>
    <scope>NUCLEOTIDE SEQUENCE [LARGE SCALE GENOMIC DNA]</scope>
    <source>
        <strain evidence="2 3">YH-rum2234</strain>
    </source>
</reference>
<evidence type="ECO:0000313" key="3">
    <source>
        <dbReference type="Proteomes" id="UP001300383"/>
    </source>
</evidence>
<keyword evidence="2" id="KW-0328">Glycosyltransferase</keyword>
<dbReference type="InterPro" id="IPR001173">
    <property type="entry name" value="Glyco_trans_2-like"/>
</dbReference>
<dbReference type="GO" id="GO:0016758">
    <property type="term" value="F:hexosyltransferase activity"/>
    <property type="evidence" value="ECO:0007669"/>
    <property type="project" value="UniProtKB-ARBA"/>
</dbReference>
<gene>
    <name evidence="2" type="ORF">QJ036_03940</name>
</gene>
<keyword evidence="2" id="KW-0808">Transferase</keyword>
<dbReference type="SUPFAM" id="SSF53448">
    <property type="entry name" value="Nucleotide-diphospho-sugar transferases"/>
    <property type="match status" value="1"/>
</dbReference>
<name>A0AAP4EZ89_9FIRM</name>
<evidence type="ECO:0000313" key="2">
    <source>
        <dbReference type="EMBL" id="MDI9241630.1"/>
    </source>
</evidence>
<keyword evidence="3" id="KW-1185">Reference proteome</keyword>
<dbReference type="Gene3D" id="3.90.550.10">
    <property type="entry name" value="Spore Coat Polysaccharide Biosynthesis Protein SpsA, Chain A"/>
    <property type="match status" value="1"/>
</dbReference>
<accession>A0AAP4EZ89</accession>
<protein>
    <submittedName>
        <fullName evidence="2">Glycosyltransferase family A protein</fullName>
        <ecNumber evidence="2">2.4.-.-</ecNumber>
    </submittedName>
</protein>
<evidence type="ECO:0000259" key="1">
    <source>
        <dbReference type="Pfam" id="PF00535"/>
    </source>
</evidence>
<dbReference type="EMBL" id="JASGBQ010000003">
    <property type="protein sequence ID" value="MDI9241630.1"/>
    <property type="molecule type" value="Genomic_DNA"/>
</dbReference>
<dbReference type="Proteomes" id="UP001300383">
    <property type="component" value="Unassembled WGS sequence"/>
</dbReference>
<comment type="caution">
    <text evidence="2">The sequence shown here is derived from an EMBL/GenBank/DDBJ whole genome shotgun (WGS) entry which is preliminary data.</text>
</comment>
<dbReference type="InterPro" id="IPR029044">
    <property type="entry name" value="Nucleotide-diphossugar_trans"/>
</dbReference>
<sequence>MSTLISVIMTTYNKDEYIAESIQSVLNQTYENLQLIIVDDGSTDQTADVVRSFSDPRIEFYQLPVNGHIAYATNFAFTKIRGEYTAIIDSDDIWVETKLEKQMEYLQLHPEHHGCFSWLDIIDDDGNLINDQLSDLKNLFAAHTDTREDWLRFFFFMGNRLNNPSAVFKTSTISQIGPHNLFYNQATDMEWWVRFTRHYSFGILEEPLTKYRRFLKSDRNNSGISEEHNTRFYNEHMHIRYHFFDDMDDELFCRTFRQYFRNPYAQTPAELECEKAFLICLSSKYSPDGIYNPLGLLKIEELLCRPETSQLLKEHYHFSTKECSQYTGHHLYNDSELQHSYKSLCDAFQKSTEENIALQSHIDALKQHIQYTERKNKASLFRFKMCEEKYQTEICYVQEQLYETQKQLHDTQERLSASFVVLNTITNSTCWKITAPIRRLIDFFKSIVAHK</sequence>
<organism evidence="2 3">
    <name type="scientific">Fusibacillus kribbianus</name>
    <dbReference type="NCBI Taxonomy" id="3044208"/>
    <lineage>
        <taxon>Bacteria</taxon>
        <taxon>Bacillati</taxon>
        <taxon>Bacillota</taxon>
        <taxon>Clostridia</taxon>
        <taxon>Lachnospirales</taxon>
        <taxon>Lachnospiraceae</taxon>
        <taxon>Fusibacillus</taxon>
    </lineage>
</organism>
<dbReference type="PANTHER" id="PTHR22916">
    <property type="entry name" value="GLYCOSYLTRANSFERASE"/>
    <property type="match status" value="1"/>
</dbReference>
<dbReference type="EC" id="2.4.-.-" evidence="2"/>
<dbReference type="RefSeq" id="WP_283230137.1">
    <property type="nucleotide sequence ID" value="NZ_JASGBQ010000003.1"/>
</dbReference>
<dbReference type="PANTHER" id="PTHR22916:SF3">
    <property type="entry name" value="UDP-GLCNAC:BETAGAL BETA-1,3-N-ACETYLGLUCOSAMINYLTRANSFERASE-LIKE PROTEIN 1"/>
    <property type="match status" value="1"/>
</dbReference>
<dbReference type="Pfam" id="PF00535">
    <property type="entry name" value="Glycos_transf_2"/>
    <property type="match status" value="1"/>
</dbReference>
<proteinExistence type="predicted"/>
<dbReference type="AlphaFoldDB" id="A0AAP4EZ89"/>